<dbReference type="GO" id="GO:0006457">
    <property type="term" value="P:protein folding"/>
    <property type="evidence" value="ECO:0007669"/>
    <property type="project" value="TreeGrafter"/>
</dbReference>
<dbReference type="OMA" id="RDVECSL"/>
<proteinExistence type="predicted"/>
<dbReference type="InterPro" id="IPR037898">
    <property type="entry name" value="NudC_fam"/>
</dbReference>
<feature type="compositionally biased region" description="Gly residues" evidence="1">
    <location>
        <begin position="167"/>
        <end position="176"/>
    </location>
</feature>
<dbReference type="GO" id="GO:0051082">
    <property type="term" value="F:unfolded protein binding"/>
    <property type="evidence" value="ECO:0007669"/>
    <property type="project" value="TreeGrafter"/>
</dbReference>
<dbReference type="Gene3D" id="2.60.40.790">
    <property type="match status" value="1"/>
</dbReference>
<dbReference type="RefSeq" id="XP_038056440.1">
    <property type="nucleotide sequence ID" value="XM_038200512.1"/>
</dbReference>
<reference evidence="3" key="1">
    <citation type="submission" date="2022-11" db="UniProtKB">
        <authorList>
            <consortium name="EnsemblMetazoa"/>
        </authorList>
    </citation>
    <scope>IDENTIFICATION</scope>
</reference>
<dbReference type="Proteomes" id="UP000887568">
    <property type="component" value="Unplaced"/>
</dbReference>
<protein>
    <recommendedName>
        <fullName evidence="2">CS domain-containing protein</fullName>
    </recommendedName>
</protein>
<name>A0A913ZYP9_PATMI</name>
<keyword evidence="4" id="KW-1185">Reference proteome</keyword>
<dbReference type="PROSITE" id="PS51203">
    <property type="entry name" value="CS"/>
    <property type="match status" value="1"/>
</dbReference>
<dbReference type="AlphaFoldDB" id="A0A913ZYP9"/>
<dbReference type="CTD" id="134492"/>
<dbReference type="OrthoDB" id="515366at2759"/>
<feature type="region of interest" description="Disordered" evidence="1">
    <location>
        <begin position="155"/>
        <end position="176"/>
    </location>
</feature>
<evidence type="ECO:0000259" key="2">
    <source>
        <dbReference type="PROSITE" id="PS51203"/>
    </source>
</evidence>
<dbReference type="PANTHER" id="PTHR12356:SF18">
    <property type="entry name" value="NUDC DOMAIN-CONTAINING PROTEIN 2"/>
    <property type="match status" value="1"/>
</dbReference>
<dbReference type="Gene3D" id="1.20.5.740">
    <property type="entry name" value="Single helix bin"/>
    <property type="match status" value="1"/>
</dbReference>
<dbReference type="EnsemblMetazoa" id="XM_038200512.1">
    <property type="protein sequence ID" value="XP_038056440.1"/>
    <property type="gene ID" value="LOC119728319"/>
</dbReference>
<evidence type="ECO:0000256" key="1">
    <source>
        <dbReference type="SAM" id="MobiDB-lite"/>
    </source>
</evidence>
<sequence>MQLASHHQLTRTFPTDTRRWCITMAHFDEKSGIVPCQTPWGQWYQTMEEVFIEVTVPEGTKGKMVTVTFAPKQLSCTVRGEVVFKGELHEAVISDECTWTLVDNKLVQIVLTKSRRSAENCWRSLLKDQYTADPFTYDQMEKKLTLQRFQHENPGFDFSGAEITGNYSGGGPSFDP</sequence>
<dbReference type="InterPro" id="IPR008978">
    <property type="entry name" value="HSP20-like_chaperone"/>
</dbReference>
<evidence type="ECO:0000313" key="3">
    <source>
        <dbReference type="EnsemblMetazoa" id="XP_038056440.1"/>
    </source>
</evidence>
<dbReference type="GeneID" id="119728319"/>
<dbReference type="PANTHER" id="PTHR12356">
    <property type="entry name" value="NUCLEAR MOVEMENT PROTEIN NUDC"/>
    <property type="match status" value="1"/>
</dbReference>
<dbReference type="FunFam" id="1.20.5.740:FF:000001">
    <property type="entry name" value="nudC domain-containing protein 2"/>
    <property type="match status" value="1"/>
</dbReference>
<dbReference type="GO" id="GO:0005737">
    <property type="term" value="C:cytoplasm"/>
    <property type="evidence" value="ECO:0007669"/>
    <property type="project" value="TreeGrafter"/>
</dbReference>
<feature type="domain" description="CS" evidence="2">
    <location>
        <begin position="36"/>
        <end position="126"/>
    </location>
</feature>
<evidence type="ECO:0000313" key="4">
    <source>
        <dbReference type="Proteomes" id="UP000887568"/>
    </source>
</evidence>
<dbReference type="SUPFAM" id="SSF49764">
    <property type="entry name" value="HSP20-like chaperones"/>
    <property type="match status" value="1"/>
</dbReference>
<dbReference type="Pfam" id="PF04969">
    <property type="entry name" value="CS"/>
    <property type="match status" value="1"/>
</dbReference>
<dbReference type="InterPro" id="IPR007052">
    <property type="entry name" value="CS_dom"/>
</dbReference>
<accession>A0A913ZYP9</accession>
<organism evidence="3 4">
    <name type="scientific">Patiria miniata</name>
    <name type="common">Bat star</name>
    <name type="synonym">Asterina miniata</name>
    <dbReference type="NCBI Taxonomy" id="46514"/>
    <lineage>
        <taxon>Eukaryota</taxon>
        <taxon>Metazoa</taxon>
        <taxon>Echinodermata</taxon>
        <taxon>Eleutherozoa</taxon>
        <taxon>Asterozoa</taxon>
        <taxon>Asteroidea</taxon>
        <taxon>Valvatacea</taxon>
        <taxon>Valvatida</taxon>
        <taxon>Asterinidae</taxon>
        <taxon>Patiria</taxon>
    </lineage>
</organism>